<proteinExistence type="predicted"/>
<comment type="caution">
    <text evidence="2">The sequence shown here is derived from an EMBL/GenBank/DDBJ whole genome shotgun (WGS) entry which is preliminary data.</text>
</comment>
<feature type="region of interest" description="Disordered" evidence="1">
    <location>
        <begin position="1"/>
        <end position="20"/>
    </location>
</feature>
<dbReference type="RefSeq" id="WP_379518286.1">
    <property type="nucleotide sequence ID" value="NZ_JBHSPA010000041.1"/>
</dbReference>
<name>A0ABW1CU65_9ACTN</name>
<evidence type="ECO:0000313" key="2">
    <source>
        <dbReference type="EMBL" id="MFC5828787.1"/>
    </source>
</evidence>
<feature type="compositionally biased region" description="Low complexity" evidence="1">
    <location>
        <begin position="9"/>
        <end position="20"/>
    </location>
</feature>
<protein>
    <recommendedName>
        <fullName evidence="4">Insecticidal crystal toxin domain-containing protein</fullName>
    </recommendedName>
</protein>
<gene>
    <name evidence="2" type="ORF">ACFPZ3_33385</name>
</gene>
<evidence type="ECO:0000256" key="1">
    <source>
        <dbReference type="SAM" id="MobiDB-lite"/>
    </source>
</evidence>
<evidence type="ECO:0008006" key="4">
    <source>
        <dbReference type="Google" id="ProtNLM"/>
    </source>
</evidence>
<dbReference type="Proteomes" id="UP001596058">
    <property type="component" value="Unassembled WGS sequence"/>
</dbReference>
<dbReference type="EMBL" id="JBHSPA010000041">
    <property type="protein sequence ID" value="MFC5828787.1"/>
    <property type="molecule type" value="Genomic_DNA"/>
</dbReference>
<evidence type="ECO:0000313" key="3">
    <source>
        <dbReference type="Proteomes" id="UP001596058"/>
    </source>
</evidence>
<keyword evidence="3" id="KW-1185">Reference proteome</keyword>
<accession>A0ABW1CU65</accession>
<organism evidence="2 3">
    <name type="scientific">Nonomuraea insulae</name>
    <dbReference type="NCBI Taxonomy" id="1616787"/>
    <lineage>
        <taxon>Bacteria</taxon>
        <taxon>Bacillati</taxon>
        <taxon>Actinomycetota</taxon>
        <taxon>Actinomycetes</taxon>
        <taxon>Streptosporangiales</taxon>
        <taxon>Streptosporangiaceae</taxon>
        <taxon>Nonomuraea</taxon>
    </lineage>
</organism>
<sequence length="474" mass="50624">MASTDKTRTQTPATATAPTDQDVAEVVAEATQATRAAQAGAPAAGTTAAKTQRYGDLELAFTSTFKPALIAFNPVPPSGWRSLGTVLCDPEADVALVVKDCSAQGDLLKAPTGYTPLAKFELAGFIAATAWQPIPPSDDYVALGIYITAGDGHVPSADAMACVKKTHNGRTYARRGELSQSSIRGVLRYNVNPPYPYGDAEEHLILPVGTLSFARGDHPAPTATTYVLDLPAVVEKFDGPDTPDLENYNAPPAQTFITDRAVTVPFYLVTDTSRSSRWKAENSPFYKLLRRRQFKLVRHVDFRGGGGGQISETVEQGVSTEKSEEFWQSTGVTVGVTVGVEASAKPFGMGTSISMETSVNTSVESGYSSRTGVTSMQSKNVGVTYNVPAGHAGALWSESHEIIPVRADDETITNATLTFDNGYYIGRTYPYSDQPPPQVSDLSPAALAEDGTPLKSLWEMADQIKIIPAETADR</sequence>
<reference evidence="3" key="1">
    <citation type="journal article" date="2019" name="Int. J. Syst. Evol. Microbiol.">
        <title>The Global Catalogue of Microorganisms (GCM) 10K type strain sequencing project: providing services to taxonomists for standard genome sequencing and annotation.</title>
        <authorList>
            <consortium name="The Broad Institute Genomics Platform"/>
            <consortium name="The Broad Institute Genome Sequencing Center for Infectious Disease"/>
            <person name="Wu L."/>
            <person name="Ma J."/>
        </authorList>
    </citation>
    <scope>NUCLEOTIDE SEQUENCE [LARGE SCALE GENOMIC DNA]</scope>
    <source>
        <strain evidence="3">CCUG 53903</strain>
    </source>
</reference>